<evidence type="ECO:0000256" key="8">
    <source>
        <dbReference type="ARBA" id="ARBA00022729"/>
    </source>
</evidence>
<evidence type="ECO:0000256" key="4">
    <source>
        <dbReference type="ARBA" id="ARBA00012483"/>
    </source>
</evidence>
<keyword evidence="8" id="KW-0732">Signal</keyword>
<proteinExistence type="inferred from homology"/>
<sequence>MGLYNRKMLVIANDKMAICLNCSPERCPSECGMGPFLPPPNKPGTSENHHMPYYFIILLCVLGAIFVFICYMITLKKYKMNTRRSDENLDGNSEDFVDENHEPVLDHPIWYIHTIGLPQSVIDSIPEFKYKKIDGLIDGVDCSVCLAEFEEDESLRLLPKCSHAFHVPCIDTWLSSHMNCPVCRAPIVSDLNAVLQLNNVEISSTSVNDSVSVDVNPVENGSTSDDLENPELDEGGIHENLDAPLPNEERKIAGIWEKMTRVFDERGKGLRVFSDLDEHQVKIKDEMRSVSMTHLATCEINLGNGEGCSNSIDQLAEGKAENSDTAAKRGNRNSSIYETMKCSSFGRTLQKVPICMKRSFSSTCGKSCSISTSDKEVKNQDNQCK</sequence>
<dbReference type="Proteomes" id="UP001291623">
    <property type="component" value="Unassembled WGS sequence"/>
</dbReference>
<dbReference type="EMBL" id="JAVYJV010000005">
    <property type="protein sequence ID" value="KAK4371605.1"/>
    <property type="molecule type" value="Genomic_DNA"/>
</dbReference>
<dbReference type="SUPFAM" id="SSF57850">
    <property type="entry name" value="RING/U-box"/>
    <property type="match status" value="1"/>
</dbReference>
<dbReference type="PANTHER" id="PTHR46913:SF19">
    <property type="entry name" value="RING-TYPE E3 UBIQUITIN TRANSFERASE"/>
    <property type="match status" value="1"/>
</dbReference>
<evidence type="ECO:0000256" key="13">
    <source>
        <dbReference type="ARBA" id="ARBA00023136"/>
    </source>
</evidence>
<comment type="subcellular location">
    <subcellularLocation>
        <location evidence="2">Membrane</location>
        <topology evidence="2">Single-pass membrane protein</topology>
    </subcellularLocation>
</comment>
<evidence type="ECO:0000256" key="5">
    <source>
        <dbReference type="ARBA" id="ARBA00022679"/>
    </source>
</evidence>
<name>A0AAE1VT81_9SOLA</name>
<evidence type="ECO:0000256" key="9">
    <source>
        <dbReference type="ARBA" id="ARBA00022771"/>
    </source>
</evidence>
<dbReference type="GO" id="GO:0061630">
    <property type="term" value="F:ubiquitin protein ligase activity"/>
    <property type="evidence" value="ECO:0007669"/>
    <property type="project" value="UniProtKB-EC"/>
</dbReference>
<dbReference type="GO" id="GO:0016567">
    <property type="term" value="P:protein ubiquitination"/>
    <property type="evidence" value="ECO:0007669"/>
    <property type="project" value="InterPro"/>
</dbReference>
<keyword evidence="9 15" id="KW-0863">Zinc-finger</keyword>
<evidence type="ECO:0000256" key="14">
    <source>
        <dbReference type="ARBA" id="ARBA00024209"/>
    </source>
</evidence>
<feature type="region of interest" description="Disordered" evidence="16">
    <location>
        <begin position="211"/>
        <end position="231"/>
    </location>
</feature>
<reference evidence="19" key="1">
    <citation type="submission" date="2023-12" db="EMBL/GenBank/DDBJ databases">
        <title>Genome assembly of Anisodus tanguticus.</title>
        <authorList>
            <person name="Wang Y.-J."/>
        </authorList>
    </citation>
    <scope>NUCLEOTIDE SEQUENCE</scope>
    <source>
        <strain evidence="19">KB-2021</strain>
        <tissue evidence="19">Leaf</tissue>
    </source>
</reference>
<keyword evidence="11" id="KW-0862">Zinc</keyword>
<keyword evidence="20" id="KW-1185">Reference proteome</keyword>
<keyword evidence="6 17" id="KW-0812">Transmembrane</keyword>
<evidence type="ECO:0000259" key="18">
    <source>
        <dbReference type="PROSITE" id="PS50089"/>
    </source>
</evidence>
<keyword evidence="7" id="KW-0479">Metal-binding</keyword>
<feature type="domain" description="RING-type" evidence="18">
    <location>
        <begin position="142"/>
        <end position="184"/>
    </location>
</feature>
<comment type="caution">
    <text evidence="19">The sequence shown here is derived from an EMBL/GenBank/DDBJ whole genome shotgun (WGS) entry which is preliminary data.</text>
</comment>
<dbReference type="PANTHER" id="PTHR46913">
    <property type="entry name" value="RING-H2 FINGER PROTEIN ATL16"/>
    <property type="match status" value="1"/>
</dbReference>
<evidence type="ECO:0000256" key="7">
    <source>
        <dbReference type="ARBA" id="ARBA00022723"/>
    </source>
</evidence>
<dbReference type="GO" id="GO:0016020">
    <property type="term" value="C:membrane"/>
    <property type="evidence" value="ECO:0007669"/>
    <property type="project" value="UniProtKB-SubCell"/>
</dbReference>
<dbReference type="CDD" id="cd16461">
    <property type="entry name" value="RING-H2_EL5-like"/>
    <property type="match status" value="1"/>
</dbReference>
<dbReference type="SMART" id="SM00184">
    <property type="entry name" value="RING"/>
    <property type="match status" value="1"/>
</dbReference>
<protein>
    <recommendedName>
        <fullName evidence="4">RING-type E3 ubiquitin transferase</fullName>
        <ecNumber evidence="4">2.3.2.27</ecNumber>
    </recommendedName>
</protein>
<evidence type="ECO:0000256" key="1">
    <source>
        <dbReference type="ARBA" id="ARBA00000900"/>
    </source>
</evidence>
<dbReference type="Pfam" id="PF13639">
    <property type="entry name" value="zf-RING_2"/>
    <property type="match status" value="1"/>
</dbReference>
<evidence type="ECO:0000256" key="3">
    <source>
        <dbReference type="ARBA" id="ARBA00004906"/>
    </source>
</evidence>
<keyword evidence="13 17" id="KW-0472">Membrane</keyword>
<evidence type="ECO:0000313" key="20">
    <source>
        <dbReference type="Proteomes" id="UP001291623"/>
    </source>
</evidence>
<evidence type="ECO:0000256" key="6">
    <source>
        <dbReference type="ARBA" id="ARBA00022692"/>
    </source>
</evidence>
<gene>
    <name evidence="19" type="ORF">RND71_011080</name>
</gene>
<dbReference type="AlphaFoldDB" id="A0AAE1VT81"/>
<evidence type="ECO:0000256" key="12">
    <source>
        <dbReference type="ARBA" id="ARBA00022989"/>
    </source>
</evidence>
<evidence type="ECO:0000256" key="11">
    <source>
        <dbReference type="ARBA" id="ARBA00022833"/>
    </source>
</evidence>
<evidence type="ECO:0000256" key="10">
    <source>
        <dbReference type="ARBA" id="ARBA00022786"/>
    </source>
</evidence>
<comment type="pathway">
    <text evidence="3">Protein modification; protein ubiquitination.</text>
</comment>
<dbReference type="PROSITE" id="PS50089">
    <property type="entry name" value="ZF_RING_2"/>
    <property type="match status" value="1"/>
</dbReference>
<evidence type="ECO:0000256" key="16">
    <source>
        <dbReference type="SAM" id="MobiDB-lite"/>
    </source>
</evidence>
<dbReference type="EC" id="2.3.2.27" evidence="4"/>
<feature type="transmembrane region" description="Helical" evidence="17">
    <location>
        <begin position="53"/>
        <end position="74"/>
    </location>
</feature>
<evidence type="ECO:0000256" key="15">
    <source>
        <dbReference type="PROSITE-ProRule" id="PRU00175"/>
    </source>
</evidence>
<keyword evidence="10" id="KW-0833">Ubl conjugation pathway</keyword>
<dbReference type="Gene3D" id="3.30.40.10">
    <property type="entry name" value="Zinc/RING finger domain, C3HC4 (zinc finger)"/>
    <property type="match status" value="1"/>
</dbReference>
<comment type="catalytic activity">
    <reaction evidence="1">
        <text>S-ubiquitinyl-[E2 ubiquitin-conjugating enzyme]-L-cysteine + [acceptor protein]-L-lysine = [E2 ubiquitin-conjugating enzyme]-L-cysteine + N(6)-ubiquitinyl-[acceptor protein]-L-lysine.</text>
        <dbReference type="EC" id="2.3.2.27"/>
    </reaction>
</comment>
<dbReference type="InterPro" id="IPR013083">
    <property type="entry name" value="Znf_RING/FYVE/PHD"/>
</dbReference>
<evidence type="ECO:0000256" key="17">
    <source>
        <dbReference type="SAM" id="Phobius"/>
    </source>
</evidence>
<evidence type="ECO:0000256" key="2">
    <source>
        <dbReference type="ARBA" id="ARBA00004167"/>
    </source>
</evidence>
<comment type="similarity">
    <text evidence="14">Belongs to the RING-type zinc finger family. ATL subfamily.</text>
</comment>
<evidence type="ECO:0000313" key="19">
    <source>
        <dbReference type="EMBL" id="KAK4371605.1"/>
    </source>
</evidence>
<accession>A0AAE1VT81</accession>
<dbReference type="FunFam" id="3.30.40.10:FF:000285">
    <property type="entry name" value="RING-H2 finger protein ATL43"/>
    <property type="match status" value="1"/>
</dbReference>
<organism evidence="19 20">
    <name type="scientific">Anisodus tanguticus</name>
    <dbReference type="NCBI Taxonomy" id="243964"/>
    <lineage>
        <taxon>Eukaryota</taxon>
        <taxon>Viridiplantae</taxon>
        <taxon>Streptophyta</taxon>
        <taxon>Embryophyta</taxon>
        <taxon>Tracheophyta</taxon>
        <taxon>Spermatophyta</taxon>
        <taxon>Magnoliopsida</taxon>
        <taxon>eudicotyledons</taxon>
        <taxon>Gunneridae</taxon>
        <taxon>Pentapetalae</taxon>
        <taxon>asterids</taxon>
        <taxon>lamiids</taxon>
        <taxon>Solanales</taxon>
        <taxon>Solanaceae</taxon>
        <taxon>Solanoideae</taxon>
        <taxon>Hyoscyameae</taxon>
        <taxon>Anisodus</taxon>
    </lineage>
</organism>
<dbReference type="GO" id="GO:0008270">
    <property type="term" value="F:zinc ion binding"/>
    <property type="evidence" value="ECO:0007669"/>
    <property type="project" value="UniProtKB-KW"/>
</dbReference>
<keyword evidence="5" id="KW-0808">Transferase</keyword>
<dbReference type="InterPro" id="IPR044600">
    <property type="entry name" value="ATL1/ATL16-like"/>
</dbReference>
<dbReference type="InterPro" id="IPR001841">
    <property type="entry name" value="Znf_RING"/>
</dbReference>
<keyword evidence="12 17" id="KW-1133">Transmembrane helix</keyword>